<dbReference type="STRING" id="288992.SAMN04488522_105523"/>
<dbReference type="Proteomes" id="UP000184287">
    <property type="component" value="Unassembled WGS sequence"/>
</dbReference>
<dbReference type="RefSeq" id="WP_073235388.1">
    <property type="nucleotide sequence ID" value="NZ_FQUQ01000005.1"/>
</dbReference>
<evidence type="ECO:0000256" key="1">
    <source>
        <dbReference type="ARBA" id="ARBA00010641"/>
    </source>
</evidence>
<dbReference type="EMBL" id="FQUQ01000005">
    <property type="protein sequence ID" value="SHG44467.1"/>
    <property type="molecule type" value="Genomic_DNA"/>
</dbReference>
<dbReference type="InterPro" id="IPR007627">
    <property type="entry name" value="RNA_pol_sigma70_r2"/>
</dbReference>
<evidence type="ECO:0000259" key="6">
    <source>
        <dbReference type="Pfam" id="PF08281"/>
    </source>
</evidence>
<reference evidence="8" key="1">
    <citation type="submission" date="2016-11" db="EMBL/GenBank/DDBJ databases">
        <authorList>
            <person name="Varghese N."/>
            <person name="Submissions S."/>
        </authorList>
    </citation>
    <scope>NUCLEOTIDE SEQUENCE [LARGE SCALE GENOMIC DNA]</scope>
    <source>
        <strain evidence="8">DSM 16990</strain>
    </source>
</reference>
<dbReference type="Pfam" id="PF04542">
    <property type="entry name" value="Sigma70_r2"/>
    <property type="match status" value="1"/>
</dbReference>
<organism evidence="7 8">
    <name type="scientific">Pedobacter caeni</name>
    <dbReference type="NCBI Taxonomy" id="288992"/>
    <lineage>
        <taxon>Bacteria</taxon>
        <taxon>Pseudomonadati</taxon>
        <taxon>Bacteroidota</taxon>
        <taxon>Sphingobacteriia</taxon>
        <taxon>Sphingobacteriales</taxon>
        <taxon>Sphingobacteriaceae</taxon>
        <taxon>Pedobacter</taxon>
    </lineage>
</organism>
<dbReference type="GO" id="GO:0016987">
    <property type="term" value="F:sigma factor activity"/>
    <property type="evidence" value="ECO:0007669"/>
    <property type="project" value="UniProtKB-KW"/>
</dbReference>
<dbReference type="PANTHER" id="PTHR43133">
    <property type="entry name" value="RNA POLYMERASE ECF-TYPE SIGMA FACTO"/>
    <property type="match status" value="1"/>
</dbReference>
<comment type="similarity">
    <text evidence="1">Belongs to the sigma-70 factor family. ECF subfamily.</text>
</comment>
<keyword evidence="4" id="KW-0804">Transcription</keyword>
<dbReference type="PANTHER" id="PTHR43133:SF46">
    <property type="entry name" value="RNA POLYMERASE SIGMA-70 FACTOR ECF SUBFAMILY"/>
    <property type="match status" value="1"/>
</dbReference>
<dbReference type="InterPro" id="IPR036388">
    <property type="entry name" value="WH-like_DNA-bd_sf"/>
</dbReference>
<keyword evidence="2" id="KW-0805">Transcription regulation</keyword>
<dbReference type="Gene3D" id="1.10.10.10">
    <property type="entry name" value="Winged helix-like DNA-binding domain superfamily/Winged helix DNA-binding domain"/>
    <property type="match status" value="1"/>
</dbReference>
<evidence type="ECO:0000313" key="8">
    <source>
        <dbReference type="Proteomes" id="UP000184287"/>
    </source>
</evidence>
<evidence type="ECO:0000313" key="7">
    <source>
        <dbReference type="EMBL" id="SHG44467.1"/>
    </source>
</evidence>
<dbReference type="SUPFAM" id="SSF88946">
    <property type="entry name" value="Sigma2 domain of RNA polymerase sigma factors"/>
    <property type="match status" value="1"/>
</dbReference>
<accession>A0A1M5JV76</accession>
<gene>
    <name evidence="7" type="ORF">SAMN04488522_105523</name>
</gene>
<dbReference type="InterPro" id="IPR014284">
    <property type="entry name" value="RNA_pol_sigma-70_dom"/>
</dbReference>
<evidence type="ECO:0000259" key="5">
    <source>
        <dbReference type="Pfam" id="PF04542"/>
    </source>
</evidence>
<dbReference type="InterPro" id="IPR013324">
    <property type="entry name" value="RNA_pol_sigma_r3/r4-like"/>
</dbReference>
<feature type="domain" description="RNA polymerase sigma factor 70 region 4 type 2" evidence="6">
    <location>
        <begin position="113"/>
        <end position="165"/>
    </location>
</feature>
<dbReference type="GO" id="GO:0006352">
    <property type="term" value="P:DNA-templated transcription initiation"/>
    <property type="evidence" value="ECO:0007669"/>
    <property type="project" value="InterPro"/>
</dbReference>
<dbReference type="Pfam" id="PF08281">
    <property type="entry name" value="Sigma70_r4_2"/>
    <property type="match status" value="1"/>
</dbReference>
<protein>
    <submittedName>
        <fullName evidence="7">RNA polymerase sigma-70 factor, ECF subfamily</fullName>
    </submittedName>
</protein>
<feature type="domain" description="RNA polymerase sigma-70 region 2" evidence="5">
    <location>
        <begin position="19"/>
        <end position="84"/>
    </location>
</feature>
<sequence>MNDVFSIKNGSIKAFESAYHHWSGRIYTFILKQCHSEEIAEEVVQLAFVRLWEKREQLSLEHNLSTQLFRMSKTIFIDELRKTAQSRKYQERVQRSGAASFTENTLEHKEALQIVYQAIEQMPPVRKQIFLMSRMEHLSYQEIAEKLGISPKTVENHMALALKYLRGFTPLMIVLHLL</sequence>
<dbReference type="NCBIfam" id="TIGR02985">
    <property type="entry name" value="Sig70_bacteroi1"/>
    <property type="match status" value="1"/>
</dbReference>
<dbReference type="InterPro" id="IPR013325">
    <property type="entry name" value="RNA_pol_sigma_r2"/>
</dbReference>
<evidence type="ECO:0000256" key="3">
    <source>
        <dbReference type="ARBA" id="ARBA00023082"/>
    </source>
</evidence>
<keyword evidence="8" id="KW-1185">Reference proteome</keyword>
<dbReference type="InterPro" id="IPR039425">
    <property type="entry name" value="RNA_pol_sigma-70-like"/>
</dbReference>
<dbReference type="AlphaFoldDB" id="A0A1M5JV76"/>
<dbReference type="SUPFAM" id="SSF88659">
    <property type="entry name" value="Sigma3 and sigma4 domains of RNA polymerase sigma factors"/>
    <property type="match status" value="1"/>
</dbReference>
<dbReference type="InterPro" id="IPR013249">
    <property type="entry name" value="RNA_pol_sigma70_r4_t2"/>
</dbReference>
<dbReference type="InterPro" id="IPR014327">
    <property type="entry name" value="RNA_pol_sigma70_bacteroid"/>
</dbReference>
<evidence type="ECO:0000256" key="4">
    <source>
        <dbReference type="ARBA" id="ARBA00023163"/>
    </source>
</evidence>
<keyword evidence="3" id="KW-0731">Sigma factor</keyword>
<name>A0A1M5JV76_9SPHI</name>
<dbReference type="GO" id="GO:0003677">
    <property type="term" value="F:DNA binding"/>
    <property type="evidence" value="ECO:0007669"/>
    <property type="project" value="InterPro"/>
</dbReference>
<proteinExistence type="inferred from homology"/>
<evidence type="ECO:0000256" key="2">
    <source>
        <dbReference type="ARBA" id="ARBA00023015"/>
    </source>
</evidence>
<dbReference type="OrthoDB" id="663247at2"/>
<dbReference type="NCBIfam" id="TIGR02937">
    <property type="entry name" value="sigma70-ECF"/>
    <property type="match status" value="1"/>
</dbReference>
<dbReference type="Gene3D" id="1.10.1740.10">
    <property type="match status" value="1"/>
</dbReference>